<sequence>MEKPVEKKKVGYINLYRDKYLGNLCHWTGSLFDTEAEAEKYKDTQQIENFKKEYFIGEVYIKEK</sequence>
<dbReference type="EMBL" id="LAZR01008574">
    <property type="protein sequence ID" value="KKM77901.1"/>
    <property type="molecule type" value="Genomic_DNA"/>
</dbReference>
<gene>
    <name evidence="1" type="ORF">LCGC14_1365360</name>
</gene>
<evidence type="ECO:0000313" key="1">
    <source>
        <dbReference type="EMBL" id="KKM77901.1"/>
    </source>
</evidence>
<protein>
    <submittedName>
        <fullName evidence="1">Uncharacterized protein</fullName>
    </submittedName>
</protein>
<proteinExistence type="predicted"/>
<organism evidence="1">
    <name type="scientific">marine sediment metagenome</name>
    <dbReference type="NCBI Taxonomy" id="412755"/>
    <lineage>
        <taxon>unclassified sequences</taxon>
        <taxon>metagenomes</taxon>
        <taxon>ecological metagenomes</taxon>
    </lineage>
</organism>
<name>A0A0F9KT08_9ZZZZ</name>
<dbReference type="AlphaFoldDB" id="A0A0F9KT08"/>
<accession>A0A0F9KT08</accession>
<reference evidence="1" key="1">
    <citation type="journal article" date="2015" name="Nature">
        <title>Complex archaea that bridge the gap between prokaryotes and eukaryotes.</title>
        <authorList>
            <person name="Spang A."/>
            <person name="Saw J.H."/>
            <person name="Jorgensen S.L."/>
            <person name="Zaremba-Niedzwiedzka K."/>
            <person name="Martijn J."/>
            <person name="Lind A.E."/>
            <person name="van Eijk R."/>
            <person name="Schleper C."/>
            <person name="Guy L."/>
            <person name="Ettema T.J."/>
        </authorList>
    </citation>
    <scope>NUCLEOTIDE SEQUENCE</scope>
</reference>
<comment type="caution">
    <text evidence="1">The sequence shown here is derived from an EMBL/GenBank/DDBJ whole genome shotgun (WGS) entry which is preliminary data.</text>
</comment>